<reference evidence="1 2" key="1">
    <citation type="submission" date="2024-04" db="EMBL/GenBank/DDBJ databases">
        <title>Tritrichomonas musculus Genome.</title>
        <authorList>
            <person name="Alves-Ferreira E."/>
            <person name="Grigg M."/>
            <person name="Lorenzi H."/>
            <person name="Galac M."/>
        </authorList>
    </citation>
    <scope>NUCLEOTIDE SEQUENCE [LARGE SCALE GENOMIC DNA]</scope>
    <source>
        <strain evidence="1 2">EAF2021</strain>
    </source>
</reference>
<comment type="caution">
    <text evidence="1">The sequence shown here is derived from an EMBL/GenBank/DDBJ whole genome shotgun (WGS) entry which is preliminary data.</text>
</comment>
<sequence length="88" mass="10265">MVKNNQTKELTKGPNDNFFVTLKNFTFKNSFSSTAASIHYHDLPMKYAAKVISSTPKDIGIYWKNGIRAQFCSFDLEKHRYLHYNIKN</sequence>
<evidence type="ECO:0000313" key="1">
    <source>
        <dbReference type="EMBL" id="KAK8849904.1"/>
    </source>
</evidence>
<protein>
    <submittedName>
        <fullName evidence="1">Uncharacterized protein</fullName>
    </submittedName>
</protein>
<accession>A0ABR2HMK7</accession>
<evidence type="ECO:0000313" key="2">
    <source>
        <dbReference type="Proteomes" id="UP001470230"/>
    </source>
</evidence>
<keyword evidence="2" id="KW-1185">Reference proteome</keyword>
<gene>
    <name evidence="1" type="ORF">M9Y10_018493</name>
</gene>
<organism evidence="1 2">
    <name type="scientific">Tritrichomonas musculus</name>
    <dbReference type="NCBI Taxonomy" id="1915356"/>
    <lineage>
        <taxon>Eukaryota</taxon>
        <taxon>Metamonada</taxon>
        <taxon>Parabasalia</taxon>
        <taxon>Tritrichomonadida</taxon>
        <taxon>Tritrichomonadidae</taxon>
        <taxon>Tritrichomonas</taxon>
    </lineage>
</organism>
<dbReference type="EMBL" id="JAPFFF010000025">
    <property type="protein sequence ID" value="KAK8849904.1"/>
    <property type="molecule type" value="Genomic_DNA"/>
</dbReference>
<proteinExistence type="predicted"/>
<name>A0ABR2HMK7_9EUKA</name>
<dbReference type="Proteomes" id="UP001470230">
    <property type="component" value="Unassembled WGS sequence"/>
</dbReference>